<sequence>MPSCKLFFFDRSACCDRLHTINCWCIRRVRGKRNPCNCVHWMRHRSFTRSKTTISQWSRNRSYRKVLLQP</sequence>
<evidence type="ECO:0000313" key="1">
    <source>
        <dbReference type="EnsemblMetazoa" id="AFUN014586-PA"/>
    </source>
</evidence>
<dbReference type="AlphaFoldDB" id="A0A182S2A2"/>
<dbReference type="EnsemblMetazoa" id="AFUN014586-RA">
    <property type="protein sequence ID" value="AFUN014586-PA"/>
    <property type="gene ID" value="AFUN014586"/>
</dbReference>
<reference evidence="1" key="1">
    <citation type="submission" date="2020-05" db="UniProtKB">
        <authorList>
            <consortium name="EnsemblMetazoa"/>
        </authorList>
    </citation>
    <scope>IDENTIFICATION</scope>
    <source>
        <strain evidence="1">FUMOZ</strain>
    </source>
</reference>
<organism evidence="1">
    <name type="scientific">Anopheles funestus</name>
    <name type="common">African malaria mosquito</name>
    <dbReference type="NCBI Taxonomy" id="62324"/>
    <lineage>
        <taxon>Eukaryota</taxon>
        <taxon>Metazoa</taxon>
        <taxon>Ecdysozoa</taxon>
        <taxon>Arthropoda</taxon>
        <taxon>Hexapoda</taxon>
        <taxon>Insecta</taxon>
        <taxon>Pterygota</taxon>
        <taxon>Neoptera</taxon>
        <taxon>Endopterygota</taxon>
        <taxon>Diptera</taxon>
        <taxon>Nematocera</taxon>
        <taxon>Culicoidea</taxon>
        <taxon>Culicidae</taxon>
        <taxon>Anophelinae</taxon>
        <taxon>Anopheles</taxon>
    </lineage>
</organism>
<accession>A0A182S2A2</accession>
<protein>
    <submittedName>
        <fullName evidence="1">Uncharacterized protein</fullName>
    </submittedName>
</protein>
<dbReference type="VEuPathDB" id="VectorBase:AFUN014586"/>
<proteinExistence type="predicted"/>
<name>A0A182S2A2_ANOFN</name>